<dbReference type="GO" id="GO:0006283">
    <property type="term" value="P:transcription-coupled nucleotide-excision repair"/>
    <property type="evidence" value="ECO:0007669"/>
    <property type="project" value="InterPro"/>
</dbReference>
<proteinExistence type="predicted"/>
<evidence type="ECO:0000313" key="2">
    <source>
        <dbReference type="Proteomes" id="UP000748531"/>
    </source>
</evidence>
<organism evidence="1 2">
    <name type="scientific">Paragonimus heterotremus</name>
    <dbReference type="NCBI Taxonomy" id="100268"/>
    <lineage>
        <taxon>Eukaryota</taxon>
        <taxon>Metazoa</taxon>
        <taxon>Spiralia</taxon>
        <taxon>Lophotrochozoa</taxon>
        <taxon>Platyhelminthes</taxon>
        <taxon>Trematoda</taxon>
        <taxon>Digenea</taxon>
        <taxon>Plagiorchiida</taxon>
        <taxon>Troglotremata</taxon>
        <taxon>Troglotrematidae</taxon>
        <taxon>Paragonimus</taxon>
    </lineage>
</organism>
<dbReference type="Gene3D" id="2.130.10.10">
    <property type="entry name" value="YVTN repeat-like/Quinoprotein amine dehydrogenase"/>
    <property type="match status" value="2"/>
</dbReference>
<dbReference type="SUPFAM" id="SSF50978">
    <property type="entry name" value="WD40 repeat-like"/>
    <property type="match status" value="1"/>
</dbReference>
<gene>
    <name evidence="1" type="ORF">PHET_08565</name>
</gene>
<dbReference type="GO" id="GO:0000109">
    <property type="term" value="C:nucleotide-excision repair complex"/>
    <property type="evidence" value="ECO:0007669"/>
    <property type="project" value="TreeGrafter"/>
</dbReference>
<dbReference type="SMART" id="SM00320">
    <property type="entry name" value="WD40"/>
    <property type="match status" value="3"/>
</dbReference>
<dbReference type="PANTHER" id="PTHR46202:SF1">
    <property type="entry name" value="DNA EXCISION REPAIR PROTEIN ERCC-8"/>
    <property type="match status" value="1"/>
</dbReference>
<protein>
    <submittedName>
        <fullName evidence="1">DNA excision repair protein ERCC-8</fullName>
    </submittedName>
</protein>
<accession>A0A8J4SHS3</accession>
<evidence type="ECO:0000313" key="1">
    <source>
        <dbReference type="EMBL" id="KAF5398388.1"/>
    </source>
</evidence>
<dbReference type="GO" id="GO:0031464">
    <property type="term" value="C:Cul4A-RING E3 ubiquitin ligase complex"/>
    <property type="evidence" value="ECO:0007669"/>
    <property type="project" value="TreeGrafter"/>
</dbReference>
<dbReference type="PANTHER" id="PTHR46202">
    <property type="entry name" value="DNA EXCISION REPAIR PROTEIN ERCC-8"/>
    <property type="match status" value="1"/>
</dbReference>
<feature type="non-terminal residue" evidence="1">
    <location>
        <position position="1"/>
    </location>
</feature>
<dbReference type="Pfam" id="PF00400">
    <property type="entry name" value="WD40"/>
    <property type="match status" value="2"/>
</dbReference>
<dbReference type="OrthoDB" id="361494at2759"/>
<keyword evidence="2" id="KW-1185">Reference proteome</keyword>
<dbReference type="Proteomes" id="UP000748531">
    <property type="component" value="Unassembled WGS sequence"/>
</dbReference>
<dbReference type="InterPro" id="IPR001680">
    <property type="entry name" value="WD40_rpt"/>
</dbReference>
<dbReference type="InterPro" id="IPR036322">
    <property type="entry name" value="WD40_repeat_dom_sf"/>
</dbReference>
<name>A0A8J4SHS3_9TREM</name>
<dbReference type="GO" id="GO:0043161">
    <property type="term" value="P:proteasome-mediated ubiquitin-dependent protein catabolic process"/>
    <property type="evidence" value="ECO:0007669"/>
    <property type="project" value="TreeGrafter"/>
</dbReference>
<dbReference type="EMBL" id="LUCH01005055">
    <property type="protein sequence ID" value="KAF5398388.1"/>
    <property type="molecule type" value="Genomic_DNA"/>
</dbReference>
<sequence>CVDVVELSAAISWIALSESSTTHNLVAVALRRAEHSCAVLLDPVIGAPALTLAGGHSATGSSTITWSPRSAHTVITGGHDGRILYWDVRAPSKPFCSLDKYINSDASTTSSPEAVAHTGPVLSFAFSMDGLHLISWGGAGSDENALCLRMWSSGPDDYTSTTTSLDHVPQCCPRLRPVNFGTIYMNPGASESLTHPVGQLPAATSTSSHSAVRALGLNGAQTRHTHTPVRMAPVEGVAGGAWGAQSVYLYVPCRSRLLMALAAKQDAPTRLVNRHYDRVRACVWNKRKQELYSCGMDGNLFVWPLYLNISSADDLG</sequence>
<dbReference type="InterPro" id="IPR042238">
    <property type="entry name" value="Rad28/ERCC8/Ckn1/ATCSA-1"/>
</dbReference>
<dbReference type="InterPro" id="IPR015943">
    <property type="entry name" value="WD40/YVTN_repeat-like_dom_sf"/>
</dbReference>
<dbReference type="AlphaFoldDB" id="A0A8J4SHS3"/>
<comment type="caution">
    <text evidence="1">The sequence shown here is derived from an EMBL/GenBank/DDBJ whole genome shotgun (WGS) entry which is preliminary data.</text>
</comment>
<reference evidence="1" key="1">
    <citation type="submission" date="2019-05" db="EMBL/GenBank/DDBJ databases">
        <title>Annotation for the trematode Paragonimus heterotremus.</title>
        <authorList>
            <person name="Choi Y.-J."/>
        </authorList>
    </citation>
    <scope>NUCLEOTIDE SEQUENCE</scope>
    <source>
        <strain evidence="1">LC</strain>
    </source>
</reference>
<dbReference type="GO" id="GO:0000209">
    <property type="term" value="P:protein polyubiquitination"/>
    <property type="evidence" value="ECO:0007669"/>
    <property type="project" value="TreeGrafter"/>
</dbReference>